<dbReference type="Gene3D" id="3.10.100.10">
    <property type="entry name" value="Mannose-Binding Protein A, subunit A"/>
    <property type="match status" value="1"/>
</dbReference>
<dbReference type="InterPro" id="IPR016186">
    <property type="entry name" value="C-type_lectin-like/link_sf"/>
</dbReference>
<proteinExistence type="predicted"/>
<reference evidence="2" key="1">
    <citation type="submission" date="2020-11" db="EMBL/GenBank/DDBJ databases">
        <authorList>
            <person name="Tran Van P."/>
        </authorList>
    </citation>
    <scope>NUCLEOTIDE SEQUENCE</scope>
</reference>
<dbReference type="InterPro" id="IPR001304">
    <property type="entry name" value="C-type_lectin-like"/>
</dbReference>
<dbReference type="InterPro" id="IPR016187">
    <property type="entry name" value="CTDL_fold"/>
</dbReference>
<feature type="compositionally biased region" description="Low complexity" evidence="1">
    <location>
        <begin position="435"/>
        <end position="475"/>
    </location>
</feature>
<feature type="non-terminal residue" evidence="2">
    <location>
        <position position="1"/>
    </location>
</feature>
<feature type="region of interest" description="Disordered" evidence="1">
    <location>
        <begin position="435"/>
        <end position="512"/>
    </location>
</feature>
<dbReference type="Pfam" id="PF00059">
    <property type="entry name" value="Lectin_C"/>
    <property type="match status" value="1"/>
</dbReference>
<dbReference type="AlphaFoldDB" id="A0A7R8WQD4"/>
<evidence type="ECO:0000256" key="1">
    <source>
        <dbReference type="SAM" id="MobiDB-lite"/>
    </source>
</evidence>
<dbReference type="EMBL" id="OB665986">
    <property type="protein sequence ID" value="CAD7233293.1"/>
    <property type="molecule type" value="Genomic_DNA"/>
</dbReference>
<dbReference type="SUPFAM" id="SSF56436">
    <property type="entry name" value="C-type lectin-like"/>
    <property type="match status" value="1"/>
</dbReference>
<evidence type="ECO:0000313" key="2">
    <source>
        <dbReference type="EMBL" id="CAD7233293.1"/>
    </source>
</evidence>
<feature type="compositionally biased region" description="Polar residues" evidence="1">
    <location>
        <begin position="477"/>
        <end position="497"/>
    </location>
</feature>
<dbReference type="CDD" id="cd00037">
    <property type="entry name" value="CLECT"/>
    <property type="match status" value="1"/>
</dbReference>
<organism evidence="2">
    <name type="scientific">Cyprideis torosa</name>
    <dbReference type="NCBI Taxonomy" id="163714"/>
    <lineage>
        <taxon>Eukaryota</taxon>
        <taxon>Metazoa</taxon>
        <taxon>Ecdysozoa</taxon>
        <taxon>Arthropoda</taxon>
        <taxon>Crustacea</taxon>
        <taxon>Oligostraca</taxon>
        <taxon>Ostracoda</taxon>
        <taxon>Podocopa</taxon>
        <taxon>Podocopida</taxon>
        <taxon>Cytherocopina</taxon>
        <taxon>Cytheroidea</taxon>
        <taxon>Cytherideidae</taxon>
        <taxon>Cyprideis</taxon>
    </lineage>
</organism>
<accession>A0A7R8WQD4</accession>
<protein>
    <submittedName>
        <fullName evidence="2">Uncharacterized protein</fullName>
    </submittedName>
</protein>
<gene>
    <name evidence="2" type="ORF">CTOB1V02_LOCUS11116</name>
</gene>
<sequence>SSDTATFADAVKVCQQLVGGHLAYPESRDQLNAIQNHSSTELERYHMAPHTTNSVYSCDTPEECSNLWTYPNGTTIPVTLFTAPGNEPDMTGRCNELFDIDSLRTAPCNESKHFVCMIDESQNFVEECPTPLNPKICNSTHFVFDEQPVGVGTSYPVGTVAELTCSRGTVQAECLGEPLGWFFHNDSLAECGICEPGDCLYPPPKTPCGIPAEEIHQAPFQDGESFRFNCPQGNEANVTCMNGTWVGGCEKDPHVFGIGDECYVVRPQMDTIENQAVFCNNLSQGYLAPAGSYPVGINDSLTDFLEPADHLFLGTQLTSAGMNRGGLLIDPVLVCTDAKVKSYPFVLALPYVDILDQDERQAQSQAKCGEVPSITDHVPRNQSNDFGTLIDVDYSCPCDNGTGTVPAVCLGHPVGWLFPRGIHVCDICTTTESTTMETTTDSTTLPSTSDSTTASAASTSTPSETATESSTPDPTADSATIPSTEATSTKEPTSTAAHQKHKHHFGPLTAVKQQEPTYWKVLQFKD</sequence>
<name>A0A7R8WQD4_9CRUS</name>